<gene>
    <name evidence="1" type="primary">tagJ</name>
    <name evidence="1" type="ORF">NBRC116598_33550</name>
</gene>
<dbReference type="SUPFAM" id="SSF144059">
    <property type="entry name" value="ImpE-like"/>
    <property type="match status" value="1"/>
</dbReference>
<proteinExistence type="predicted"/>
<dbReference type="EMBL" id="BAABWU010000016">
    <property type="protein sequence ID" value="GAA6197910.1"/>
    <property type="molecule type" value="Genomic_DNA"/>
</dbReference>
<dbReference type="InterPro" id="IPR011990">
    <property type="entry name" value="TPR-like_helical_dom_sf"/>
</dbReference>
<protein>
    <submittedName>
        <fullName evidence="1">Type VI secretion system accessory protein TagJ</fullName>
    </submittedName>
</protein>
<dbReference type="Gene3D" id="1.25.40.10">
    <property type="entry name" value="Tetratricopeptide repeat domain"/>
    <property type="match status" value="1"/>
</dbReference>
<dbReference type="InterPro" id="IPR009211">
    <property type="entry name" value="TagJ"/>
</dbReference>
<organism evidence="1 2">
    <name type="scientific">Pseudophaeobacter arcticus</name>
    <dbReference type="NCBI Taxonomy" id="385492"/>
    <lineage>
        <taxon>Bacteria</taxon>
        <taxon>Pseudomonadati</taxon>
        <taxon>Pseudomonadota</taxon>
        <taxon>Alphaproteobacteria</taxon>
        <taxon>Rhodobacterales</taxon>
        <taxon>Paracoccaceae</taxon>
        <taxon>Pseudophaeobacter</taxon>
    </lineage>
</organism>
<keyword evidence="2" id="KW-1185">Reference proteome</keyword>
<name>A0ABQ0APW5_9RHOB</name>
<evidence type="ECO:0000313" key="2">
    <source>
        <dbReference type="Proteomes" id="UP001441944"/>
    </source>
</evidence>
<dbReference type="Pfam" id="PF14559">
    <property type="entry name" value="TPR_19"/>
    <property type="match status" value="1"/>
</dbReference>
<sequence length="267" mass="29178">MTPEEHLRAGDPDLALAALQEQVRADPSNAKLRIFLFQLLCILGDWKRAVAQLRLSAELDANATVMAQAYREAILCEVYREKVFKGEKDPLILGEPEAWLAQLIEAQKQLAQGNVEQATALREAAYEAAPTTAGTVNGTAFDWIADADMRLGPVLEVILNGRYFWIPFAQIQSLEIDEPSDLRDTVWMAGTLTLANEGALAVLIPTRYPGSETAESGVKLARLTNWQDLGGGAYIGLGQRLLTIGEEDFALMDIRQLKIGAQDGPDG</sequence>
<comment type="caution">
    <text evidence="1">The sequence shown here is derived from an EMBL/GenBank/DDBJ whole genome shotgun (WGS) entry which is preliminary data.</text>
</comment>
<dbReference type="Pfam" id="PF07024">
    <property type="entry name" value="ImpE"/>
    <property type="match status" value="1"/>
</dbReference>
<dbReference type="PIRSF" id="PIRSF029288">
    <property type="entry name" value="SciE_ImpE"/>
    <property type="match status" value="1"/>
</dbReference>
<evidence type="ECO:0000313" key="1">
    <source>
        <dbReference type="EMBL" id="GAA6197910.1"/>
    </source>
</evidence>
<dbReference type="Proteomes" id="UP001441944">
    <property type="component" value="Unassembled WGS sequence"/>
</dbReference>
<reference evidence="1 2" key="1">
    <citation type="submission" date="2024-04" db="EMBL/GenBank/DDBJ databases">
        <title>Draft genome sequence of Pseudophaeobacter arcticus NBRC 116598.</title>
        <authorList>
            <person name="Miyakawa T."/>
            <person name="Kusuya Y."/>
            <person name="Miura T."/>
        </authorList>
    </citation>
    <scope>NUCLEOTIDE SEQUENCE [LARGE SCALE GENOMIC DNA]</scope>
    <source>
        <strain evidence="1 2">SU-CL00105</strain>
    </source>
</reference>
<accession>A0ABQ0APW5</accession>
<dbReference type="RefSeq" id="WP_353401703.1">
    <property type="nucleotide sequence ID" value="NZ_BAABWU010000016.1"/>
</dbReference>